<accession>A0ABZ1CLU9</accession>
<sequence length="175" mass="18757">MALSVGLHGPVQAKESGGHAERTLAIGVLAHDHGPFSDHNEDGVDLNLEVQFAPLAFPGSPRAHLGVTANFAGETSAAYAGLGFRLHEQPKGFVDALLGVAVHNGPLHKDPVRCDLYSDCGFGTRFLPRLGLEAGYRIGPQATVSLLYDHMSHKWIVSGENEGIDHIGLRYLRAF</sequence>
<dbReference type="Gene3D" id="2.40.160.20">
    <property type="match status" value="1"/>
</dbReference>
<reference evidence="1 2" key="1">
    <citation type="submission" date="2023-12" db="EMBL/GenBank/DDBJ databases">
        <title>Thiobacillus sedimentum sp. nov., a chemolithoautotrophic sulfur-oxidizing bacterium isolated from freshwater sediment.</title>
        <authorList>
            <person name="Luo J."/>
            <person name="Dai C."/>
        </authorList>
    </citation>
    <scope>NUCLEOTIDE SEQUENCE [LARGE SCALE GENOMIC DNA]</scope>
    <source>
        <strain evidence="1 2">SCUT-2</strain>
    </source>
</reference>
<evidence type="ECO:0000313" key="2">
    <source>
        <dbReference type="Proteomes" id="UP001334732"/>
    </source>
</evidence>
<gene>
    <name evidence="1" type="ORF">VA613_05710</name>
</gene>
<organism evidence="1 2">
    <name type="scientific">Thiobacillus sedimenti</name>
    <dbReference type="NCBI Taxonomy" id="3110231"/>
    <lineage>
        <taxon>Bacteria</taxon>
        <taxon>Pseudomonadati</taxon>
        <taxon>Pseudomonadota</taxon>
        <taxon>Betaproteobacteria</taxon>
        <taxon>Nitrosomonadales</taxon>
        <taxon>Thiobacillaceae</taxon>
        <taxon>Thiobacillus</taxon>
    </lineage>
</organism>
<keyword evidence="2" id="KW-1185">Reference proteome</keyword>
<dbReference type="GO" id="GO:0016787">
    <property type="term" value="F:hydrolase activity"/>
    <property type="evidence" value="ECO:0007669"/>
    <property type="project" value="UniProtKB-KW"/>
</dbReference>
<dbReference type="EMBL" id="CP141769">
    <property type="protein sequence ID" value="WRS40366.1"/>
    <property type="molecule type" value="Genomic_DNA"/>
</dbReference>
<keyword evidence="1" id="KW-0378">Hydrolase</keyword>
<dbReference type="Pfam" id="PF09411">
    <property type="entry name" value="PagL"/>
    <property type="match status" value="1"/>
</dbReference>
<dbReference type="RefSeq" id="WP_324780896.1">
    <property type="nucleotide sequence ID" value="NZ_CP141769.1"/>
</dbReference>
<name>A0ABZ1CLU9_9PROT</name>
<evidence type="ECO:0000313" key="1">
    <source>
        <dbReference type="EMBL" id="WRS40366.1"/>
    </source>
</evidence>
<dbReference type="InterPro" id="IPR018550">
    <property type="entry name" value="Lipid-A_deacylase-rel"/>
</dbReference>
<protein>
    <submittedName>
        <fullName evidence="1">Acyloxyacyl hydrolase</fullName>
    </submittedName>
</protein>
<proteinExistence type="predicted"/>
<dbReference type="Proteomes" id="UP001334732">
    <property type="component" value="Chromosome"/>
</dbReference>